<comment type="caution">
    <text evidence="2">The sequence shown here is derived from an EMBL/GenBank/DDBJ whole genome shotgun (WGS) entry which is preliminary data.</text>
</comment>
<sequence length="68" mass="8008">MFFSGFIVLVLVISYLMAGWFTAYMVKDFLEYKVNKKQMKLCILVSFFVWPLIWIIAPILGLVELLKK</sequence>
<dbReference type="EMBL" id="LAZR01001781">
    <property type="protein sequence ID" value="KKN39122.1"/>
    <property type="molecule type" value="Genomic_DNA"/>
</dbReference>
<evidence type="ECO:0000313" key="2">
    <source>
        <dbReference type="EMBL" id="KKN39122.1"/>
    </source>
</evidence>
<evidence type="ECO:0000256" key="1">
    <source>
        <dbReference type="SAM" id="Phobius"/>
    </source>
</evidence>
<keyword evidence="1" id="KW-0812">Transmembrane</keyword>
<name>A0A0F9QQ20_9ZZZZ</name>
<protein>
    <submittedName>
        <fullName evidence="2">Uncharacterized protein</fullName>
    </submittedName>
</protein>
<reference evidence="2" key="1">
    <citation type="journal article" date="2015" name="Nature">
        <title>Complex archaea that bridge the gap between prokaryotes and eukaryotes.</title>
        <authorList>
            <person name="Spang A."/>
            <person name="Saw J.H."/>
            <person name="Jorgensen S.L."/>
            <person name="Zaremba-Niedzwiedzka K."/>
            <person name="Martijn J."/>
            <person name="Lind A.E."/>
            <person name="van Eijk R."/>
            <person name="Schleper C."/>
            <person name="Guy L."/>
            <person name="Ettema T.J."/>
        </authorList>
    </citation>
    <scope>NUCLEOTIDE SEQUENCE</scope>
</reference>
<accession>A0A0F9QQ20</accession>
<gene>
    <name evidence="2" type="ORF">LCGC14_0746420</name>
</gene>
<proteinExistence type="predicted"/>
<feature type="transmembrane region" description="Helical" evidence="1">
    <location>
        <begin position="6"/>
        <end position="26"/>
    </location>
</feature>
<keyword evidence="1" id="KW-1133">Transmembrane helix</keyword>
<feature type="transmembrane region" description="Helical" evidence="1">
    <location>
        <begin position="41"/>
        <end position="63"/>
    </location>
</feature>
<organism evidence="2">
    <name type="scientific">marine sediment metagenome</name>
    <dbReference type="NCBI Taxonomy" id="412755"/>
    <lineage>
        <taxon>unclassified sequences</taxon>
        <taxon>metagenomes</taxon>
        <taxon>ecological metagenomes</taxon>
    </lineage>
</organism>
<dbReference type="AlphaFoldDB" id="A0A0F9QQ20"/>
<keyword evidence="1" id="KW-0472">Membrane</keyword>